<comment type="similarity">
    <text evidence="1 6">Belongs to the RNA polymerase beta' chain family.</text>
</comment>
<dbReference type="ExpressionAtlas" id="A0A1D6K230">
    <property type="expression patterns" value="baseline and differential"/>
</dbReference>
<gene>
    <name evidence="9" type="ORF">ZEAMMB73_Zm00001d029055</name>
</gene>
<dbReference type="SUPFAM" id="SSF64484">
    <property type="entry name" value="beta and beta-prime subunits of DNA dependent RNA-polymerase"/>
    <property type="match status" value="1"/>
</dbReference>
<dbReference type="AlphaFoldDB" id="A0A1D6K230"/>
<dbReference type="GO" id="GO:0003899">
    <property type="term" value="F:DNA-directed RNA polymerase activity"/>
    <property type="evidence" value="ECO:0007669"/>
    <property type="project" value="UniProtKB-EC"/>
</dbReference>
<keyword evidence="3 6" id="KW-0808">Transferase</keyword>
<feature type="region of interest" description="Disordered" evidence="7">
    <location>
        <begin position="243"/>
        <end position="264"/>
    </location>
</feature>
<name>A0A1D6K230_MAIZE</name>
<dbReference type="FunFam" id="3.30.1490.180:FF:000007">
    <property type="entry name" value="DNA-directed RNA polymerase subunit"/>
    <property type="match status" value="1"/>
</dbReference>
<evidence type="ECO:0000256" key="5">
    <source>
        <dbReference type="ARBA" id="ARBA00023163"/>
    </source>
</evidence>
<dbReference type="InterPro" id="IPR006592">
    <property type="entry name" value="RNA_pol_N"/>
</dbReference>
<keyword evidence="4 6" id="KW-0548">Nucleotidyltransferase</keyword>
<accession>A0A1D6K230</accession>
<evidence type="ECO:0000256" key="6">
    <source>
        <dbReference type="RuleBase" id="RU004279"/>
    </source>
</evidence>
<dbReference type="GO" id="GO:0006351">
    <property type="term" value="P:DNA-templated transcription"/>
    <property type="evidence" value="ECO:0007669"/>
    <property type="project" value="InterPro"/>
</dbReference>
<keyword evidence="2 6" id="KW-0240">DNA-directed RNA polymerase</keyword>
<evidence type="ECO:0000313" key="9">
    <source>
        <dbReference type="EMBL" id="ONL97761.1"/>
    </source>
</evidence>
<dbReference type="EC" id="2.7.7.6" evidence="6"/>
<dbReference type="InterPro" id="IPR007080">
    <property type="entry name" value="RNA_pol_Rpb1_1"/>
</dbReference>
<comment type="catalytic activity">
    <reaction evidence="6">
        <text>RNA(n) + a ribonucleoside 5'-triphosphate = RNA(n+1) + diphosphate</text>
        <dbReference type="Rhea" id="RHEA:21248"/>
        <dbReference type="Rhea" id="RHEA-COMP:14527"/>
        <dbReference type="Rhea" id="RHEA-COMP:17342"/>
        <dbReference type="ChEBI" id="CHEBI:33019"/>
        <dbReference type="ChEBI" id="CHEBI:61557"/>
        <dbReference type="ChEBI" id="CHEBI:140395"/>
        <dbReference type="EC" id="2.7.7.6"/>
    </reaction>
</comment>
<evidence type="ECO:0000256" key="1">
    <source>
        <dbReference type="ARBA" id="ARBA00006460"/>
    </source>
</evidence>
<dbReference type="GO" id="GO:0003677">
    <property type="term" value="F:DNA binding"/>
    <property type="evidence" value="ECO:0007669"/>
    <property type="project" value="InterPro"/>
</dbReference>
<feature type="domain" description="RNA polymerase N-terminal" evidence="8">
    <location>
        <begin position="330"/>
        <end position="522"/>
    </location>
</feature>
<protein>
    <recommendedName>
        <fullName evidence="6">DNA-directed RNA polymerase subunit</fullName>
        <ecNumber evidence="6">2.7.7.6</ecNumber>
    </recommendedName>
</protein>
<evidence type="ECO:0000256" key="4">
    <source>
        <dbReference type="ARBA" id="ARBA00022695"/>
    </source>
</evidence>
<dbReference type="PANTHER" id="PTHR19376">
    <property type="entry name" value="DNA-DIRECTED RNA POLYMERASE"/>
    <property type="match status" value="1"/>
</dbReference>
<dbReference type="EMBL" id="CM007647">
    <property type="protein sequence ID" value="ONL97761.1"/>
    <property type="molecule type" value="Genomic_DNA"/>
</dbReference>
<dbReference type="Gene3D" id="4.10.860.120">
    <property type="entry name" value="RNA polymerase II, clamp domain"/>
    <property type="match status" value="1"/>
</dbReference>
<dbReference type="Gene3D" id="3.30.1490.180">
    <property type="entry name" value="RNA polymerase ii"/>
    <property type="match status" value="1"/>
</dbReference>
<dbReference type="SMART" id="SM00663">
    <property type="entry name" value="RPOLA_N"/>
    <property type="match status" value="1"/>
</dbReference>
<keyword evidence="5 6" id="KW-0804">Transcription</keyword>
<evidence type="ECO:0000256" key="7">
    <source>
        <dbReference type="SAM" id="MobiDB-lite"/>
    </source>
</evidence>
<comment type="function">
    <text evidence="6">DNA-dependent RNA polymerase catalyzes the transcription of DNA into RNA using the four ribonucleoside triphosphates as substrates.</text>
</comment>
<evidence type="ECO:0000256" key="2">
    <source>
        <dbReference type="ARBA" id="ARBA00022478"/>
    </source>
</evidence>
<dbReference type="Pfam" id="PF00623">
    <property type="entry name" value="RNA_pol_Rpb1_2"/>
    <property type="match status" value="1"/>
</dbReference>
<reference evidence="9" key="1">
    <citation type="submission" date="2015-12" db="EMBL/GenBank/DDBJ databases">
        <title>Update maize B73 reference genome by single molecule sequencing technologies.</title>
        <authorList>
            <consortium name="Maize Genome Sequencing Project"/>
            <person name="Ware D."/>
        </authorList>
    </citation>
    <scope>NUCLEOTIDE SEQUENCE [LARGE SCALE GENOMIC DNA]</scope>
    <source>
        <tissue evidence="9">Seedling</tissue>
    </source>
</reference>
<dbReference type="InterPro" id="IPR000722">
    <property type="entry name" value="RNA_pol_asu"/>
</dbReference>
<dbReference type="InterPro" id="IPR045867">
    <property type="entry name" value="DNA-dir_RpoC_beta_prime"/>
</dbReference>
<dbReference type="PANTHER" id="PTHR19376:SF11">
    <property type="entry name" value="DNA-DIRECTED RNA POLYMERASE I SUBUNIT RPA1"/>
    <property type="match status" value="1"/>
</dbReference>
<proteinExistence type="inferred from homology"/>
<dbReference type="InterPro" id="IPR044893">
    <property type="entry name" value="RNA_pol_Rpb1_clamp_domain"/>
</dbReference>
<sequence>MADGQHIQAASEEVDSIHFSFYSDDEIKRISIKKITKSERLDAKNLPVPGGLLDPAMGPINDIDICKSCGQHSVRCPGHFGHIELAKPLFNPLLFMSLKNLLHVTCFHCHKFRLNKEQVDRYVNELELLVKGDIVCAKNLEDSVEEAYLSKEDENMNKTTSGDNSSSVKDKKTWTSIQLKEVLSIFSKIMKKRQKKCAKCDMKSPTISSPIFGWLVKDTKASAVRTNAIADFKLKGDGDIHNSGETGVSGLEEESSSPGMVSKDSINEVRGLSDDTIKELVASSGKKHLLPTEVESILKDLWKNEARFCMLLCDFQKNMSSEPEKRRGYEMFFLSSLLVAPNRFRPSTSSSLGIMEHPQSVLLTRSEKNAHGIRQLLEKKEGILRQKMMGKRVNYACRSVISPDPYLAVNEIGIPPVFATRLTYPEKVTPWNTKRLQEAIRNGADIHPGATHYRDNNSMYKLQAVPAKRRSIAKMLPASRGSICQPGRDPNCEFESKVVYRHLQDGDIVLVNRQVCLYYRSSYS</sequence>
<evidence type="ECO:0000256" key="3">
    <source>
        <dbReference type="ARBA" id="ARBA00022679"/>
    </source>
</evidence>
<evidence type="ECO:0000259" key="8">
    <source>
        <dbReference type="SMART" id="SM00663"/>
    </source>
</evidence>
<dbReference type="Pfam" id="PF04997">
    <property type="entry name" value="RNA_pol_Rpb1_1"/>
    <property type="match status" value="1"/>
</dbReference>
<organism evidence="9">
    <name type="scientific">Zea mays</name>
    <name type="common">Maize</name>
    <dbReference type="NCBI Taxonomy" id="4577"/>
    <lineage>
        <taxon>Eukaryota</taxon>
        <taxon>Viridiplantae</taxon>
        <taxon>Streptophyta</taxon>
        <taxon>Embryophyta</taxon>
        <taxon>Tracheophyta</taxon>
        <taxon>Spermatophyta</taxon>
        <taxon>Magnoliopsida</taxon>
        <taxon>Liliopsida</taxon>
        <taxon>Poales</taxon>
        <taxon>Poaceae</taxon>
        <taxon>PACMAD clade</taxon>
        <taxon>Panicoideae</taxon>
        <taxon>Andropogonodae</taxon>
        <taxon>Andropogoneae</taxon>
        <taxon>Tripsacinae</taxon>
        <taxon>Zea</taxon>
    </lineage>
</organism>
<dbReference type="GO" id="GO:0000428">
    <property type="term" value="C:DNA-directed RNA polymerase complex"/>
    <property type="evidence" value="ECO:0007669"/>
    <property type="project" value="UniProtKB-KW"/>
</dbReference>
<dbReference type="FunFam" id="4.10.860.120:FF:000006">
    <property type="entry name" value="DNA-directed RNA polymerase subunit"/>
    <property type="match status" value="1"/>
</dbReference>
<dbReference type="Gene3D" id="2.40.40.20">
    <property type="match status" value="1"/>
</dbReference>